<organism evidence="2">
    <name type="scientific">Rhizophora mucronata</name>
    <name type="common">Asiatic mangrove</name>
    <dbReference type="NCBI Taxonomy" id="61149"/>
    <lineage>
        <taxon>Eukaryota</taxon>
        <taxon>Viridiplantae</taxon>
        <taxon>Streptophyta</taxon>
        <taxon>Embryophyta</taxon>
        <taxon>Tracheophyta</taxon>
        <taxon>Spermatophyta</taxon>
        <taxon>Magnoliopsida</taxon>
        <taxon>eudicotyledons</taxon>
        <taxon>Gunneridae</taxon>
        <taxon>Pentapetalae</taxon>
        <taxon>rosids</taxon>
        <taxon>fabids</taxon>
        <taxon>Malpighiales</taxon>
        <taxon>Rhizophoraceae</taxon>
        <taxon>Rhizophora</taxon>
    </lineage>
</organism>
<reference evidence="2" key="1">
    <citation type="submission" date="2018-02" db="EMBL/GenBank/DDBJ databases">
        <title>Rhizophora mucronata_Transcriptome.</title>
        <authorList>
            <person name="Meera S.P."/>
            <person name="Sreeshan A."/>
            <person name="Augustine A."/>
        </authorList>
    </citation>
    <scope>NUCLEOTIDE SEQUENCE</scope>
    <source>
        <tissue evidence="2">Leaf</tissue>
    </source>
</reference>
<feature type="transmembrane region" description="Helical" evidence="1">
    <location>
        <begin position="28"/>
        <end position="47"/>
    </location>
</feature>
<evidence type="ECO:0000313" key="2">
    <source>
        <dbReference type="EMBL" id="MBX56656.1"/>
    </source>
</evidence>
<accession>A0A2P2PPJ0</accession>
<sequence length="50" mass="5918">MGSASSPSSHSDHLFYRLKKKNPQEADVFLLPLFRSHVILIFTYFIYWTK</sequence>
<dbReference type="AlphaFoldDB" id="A0A2P2PPJ0"/>
<protein>
    <submittedName>
        <fullName evidence="2">Uncharacterized protein</fullName>
    </submittedName>
</protein>
<proteinExistence type="predicted"/>
<keyword evidence="1" id="KW-0472">Membrane</keyword>
<dbReference type="EMBL" id="GGEC01076172">
    <property type="protein sequence ID" value="MBX56656.1"/>
    <property type="molecule type" value="Transcribed_RNA"/>
</dbReference>
<evidence type="ECO:0000256" key="1">
    <source>
        <dbReference type="SAM" id="Phobius"/>
    </source>
</evidence>
<keyword evidence="1" id="KW-1133">Transmembrane helix</keyword>
<keyword evidence="1" id="KW-0812">Transmembrane</keyword>
<name>A0A2P2PPJ0_RHIMU</name>